<dbReference type="SMART" id="SM00557">
    <property type="entry name" value="IG_FLMN"/>
    <property type="match status" value="9"/>
</dbReference>
<reference evidence="6" key="1">
    <citation type="submission" date="2022-11" db="UniProtKB">
        <authorList>
            <consortium name="WormBaseParasite"/>
        </authorList>
    </citation>
    <scope>IDENTIFICATION</scope>
</reference>
<feature type="repeat" description="Filamin" evidence="3">
    <location>
        <begin position="431"/>
        <end position="504"/>
    </location>
</feature>
<feature type="repeat" description="Filamin" evidence="3">
    <location>
        <begin position="597"/>
        <end position="675"/>
    </location>
</feature>
<comment type="similarity">
    <text evidence="1">Belongs to the filamin family.</text>
</comment>
<dbReference type="GO" id="GO:0051015">
    <property type="term" value="F:actin filament binding"/>
    <property type="evidence" value="ECO:0007669"/>
    <property type="project" value="InterPro"/>
</dbReference>
<protein>
    <submittedName>
        <fullName evidence="6">Uncharacterized protein</fullName>
    </submittedName>
</protein>
<evidence type="ECO:0000313" key="6">
    <source>
        <dbReference type="WBParaSite" id="jg10554"/>
    </source>
</evidence>
<dbReference type="InterPro" id="IPR013783">
    <property type="entry name" value="Ig-like_fold"/>
</dbReference>
<dbReference type="SUPFAM" id="SSF81296">
    <property type="entry name" value="E set domains"/>
    <property type="match status" value="9"/>
</dbReference>
<dbReference type="WBParaSite" id="jg10554">
    <property type="protein sequence ID" value="jg10554"/>
    <property type="gene ID" value="jg10554"/>
</dbReference>
<feature type="repeat" description="Filamin" evidence="3">
    <location>
        <begin position="310"/>
        <end position="417"/>
    </location>
</feature>
<sequence>MPEGLLTYAATSTVRRGRATAPSTSSSTLLQPPIQTHVIEPYSSDIEAMTPGTRRKLLEHSVYKANDLKESEAEVTDLESEPPGSKHSSKPTTPRLSLKFNRGDKTRDPTKFDFGKSKITSKNEVVRKGKDVEVKIESLKLSKEDTLKLWSCNPQKQRQTKPQKVGTHKVLVFVNNQFPHPQTPFPIRVYDANQIIVGEIARESVINDTVEFTVDADSDGCIIPSHVSQLEAGTAKFLVTFNPTSLGTHTVNITFNKEIINGSPFEVNIVQDAASLAGKSAYSGKNNGSADYSTSTLESKKKDKVKETKQKKEKAERNGSKGKGDMDYKAALVTKIPSLSRVGKPAELMLSIPSTAVDRLIEARVTDPEKNELPVEIFEDEPNIRRIQFTSQRVGDHEIEVKLDGVEVEGSPFTCRSYDPAKIFVGNVPDGIVNKAVHFTVDASAAGVGNLEVAVNEGKIPSMAHALGQHKYDISFVPRENIDHQISVRFNNEPVPGSPFLSRLISNPSRPILTTSGPGLERISVGEPTEFWVNVQLQDASLPISSPKVQIVDARGDHIIPKISPDIQEPGSTRYLVVYTPKHVEITRLICARLSLLEKAHVGKPCTFTIDAAKAGAGNMEIIVSVGKRNVPNFVQAEGQAKFKVSFTPQEASEHVISVKFNGIPIPGSPMSCPVAGADVSSSSLPKSMASPYSKEEELERISPERGDDVLRLVGDLAAAQVGKTKRFSIDAPDRAAGKTDCNVVVTGPDKLHIPVRVIKVTEGFDVEFEVPRAGNYEIDIFINKKLLDVCPIICRAISLHSARLMEKSQELGCGESFSFDVDLPKLKRSEEIRVEMQTEDGKLINSTTKLDYNNHKAKVTFRTDEKPSTYFVTILRNESVLEERVFHSTTTQQNMQTTPSSRAAQEEVRLVHFPRKALVEHTAQFELELLDRRSAGELRVQIYDSDGGQREIPTSHYVDVLDLSAVSVIGLRNDCVGVQQNFKLDWSQSGGSSAAVSVIHESGQPIKCHMKEGGRDGLYLCSFTPLIPGLYLLTIFVDDMQLPECPYECVVSYQGAVRAMGDAFQRAQRGKTARFEVSLGNSGNRGELDVVVTDSHKSPLPVRCYKQHDDSYWAEFTPEQCGTHKIEVTFADIPSMDLLSTVRWSIPEECGSISVDRKHAGNGELSFELTDPSGRKLKTDQVKTSTGADNFTFLPVKLGPQAGGQAGWICCSRISISIDYCVERNSRLPSYSIQRRRRGMKIDVRGPSTKKSGTRLTIDQTALLKSRSDPQNYRQSFNVDVVDPVKVVVNDENLRPDGMLQLFFEERNVIDVDATAAGPGKLRAEVDVQGYSSAAELIEVDSRTLKLGIIGEDVKTVIDARKAGPGHLSAQWDLCSESNPKELGKHTLTIKYANEHIPGSPFSFTVSNPPDPSQVKVYGSGVSMLQIQFRGGNKGSWRWSVDCKSARTKRAFNVEMQRDRHQDRTIHCKYEPKEPGDYSIEVKWHGKHVPGSPFLVIITDTEQELQRFLSGNAPSPQPPTPFVPPGWMGHPGIPPPHPQSPIPFGPAMAQGPYGPIPCLHPLQSQF</sequence>
<feature type="repeat" description="Filamin" evidence="3">
    <location>
        <begin position="1408"/>
        <end position="1499"/>
    </location>
</feature>
<name>A0A915CNM7_9BILA</name>
<feature type="repeat" description="Filamin" evidence="3">
    <location>
        <begin position="187"/>
        <end position="269"/>
    </location>
</feature>
<evidence type="ECO:0000256" key="1">
    <source>
        <dbReference type="ARBA" id="ARBA00009238"/>
    </source>
</evidence>
<feature type="compositionally biased region" description="Basic and acidic residues" evidence="4">
    <location>
        <begin position="298"/>
        <end position="324"/>
    </location>
</feature>
<dbReference type="GO" id="GO:0030036">
    <property type="term" value="P:actin cytoskeleton organization"/>
    <property type="evidence" value="ECO:0007669"/>
    <property type="project" value="InterPro"/>
</dbReference>
<feature type="repeat" description="Filamin" evidence="3">
    <location>
        <begin position="1280"/>
        <end position="1407"/>
    </location>
</feature>
<feature type="region of interest" description="Disordered" evidence="4">
    <location>
        <begin position="11"/>
        <end position="35"/>
    </location>
</feature>
<dbReference type="InterPro" id="IPR044801">
    <property type="entry name" value="Filamin"/>
</dbReference>
<feature type="repeat" description="Filamin" evidence="3">
    <location>
        <begin position="717"/>
        <end position="797"/>
    </location>
</feature>
<evidence type="ECO:0000313" key="5">
    <source>
        <dbReference type="Proteomes" id="UP000887574"/>
    </source>
</evidence>
<organism evidence="5 6">
    <name type="scientific">Ditylenchus dipsaci</name>
    <dbReference type="NCBI Taxonomy" id="166011"/>
    <lineage>
        <taxon>Eukaryota</taxon>
        <taxon>Metazoa</taxon>
        <taxon>Ecdysozoa</taxon>
        <taxon>Nematoda</taxon>
        <taxon>Chromadorea</taxon>
        <taxon>Rhabditida</taxon>
        <taxon>Tylenchina</taxon>
        <taxon>Tylenchomorpha</taxon>
        <taxon>Sphaerularioidea</taxon>
        <taxon>Anguinidae</taxon>
        <taxon>Anguininae</taxon>
        <taxon>Ditylenchus</taxon>
    </lineage>
</organism>
<dbReference type="PANTHER" id="PTHR38537:SF16">
    <property type="entry name" value="CALPONIN-HOMOLOGY (CH) DOMAIN-CONTAINING PROTEIN"/>
    <property type="match status" value="1"/>
</dbReference>
<dbReference type="InterPro" id="IPR001298">
    <property type="entry name" value="Filamin/ABP280_rpt"/>
</dbReference>
<dbReference type="PROSITE" id="PS50194">
    <property type="entry name" value="FILAMIN_REPEAT"/>
    <property type="match status" value="12"/>
</dbReference>
<keyword evidence="2" id="KW-0677">Repeat</keyword>
<feature type="repeat" description="Filamin" evidence="3">
    <location>
        <begin position="1058"/>
        <end position="1135"/>
    </location>
</feature>
<feature type="region of interest" description="Disordered" evidence="4">
    <location>
        <begin position="283"/>
        <end position="324"/>
    </location>
</feature>
<proteinExistence type="inferred from homology"/>
<dbReference type="Gene3D" id="2.60.40.10">
    <property type="entry name" value="Immunoglobulins"/>
    <property type="match status" value="9"/>
</dbReference>
<dbReference type="InterPro" id="IPR014756">
    <property type="entry name" value="Ig_E-set"/>
</dbReference>
<feature type="compositionally biased region" description="Polar residues" evidence="4">
    <location>
        <begin position="283"/>
        <end position="297"/>
    </location>
</feature>
<dbReference type="InterPro" id="IPR017868">
    <property type="entry name" value="Filamin/ABP280_repeat-like"/>
</dbReference>
<evidence type="ECO:0000256" key="4">
    <source>
        <dbReference type="SAM" id="MobiDB-lite"/>
    </source>
</evidence>
<feature type="compositionally biased region" description="Basic and acidic residues" evidence="4">
    <location>
        <begin position="101"/>
        <end position="115"/>
    </location>
</feature>
<feature type="repeat" description="Filamin" evidence="3">
    <location>
        <begin position="971"/>
        <end position="1052"/>
    </location>
</feature>
<keyword evidence="5" id="KW-1185">Reference proteome</keyword>
<feature type="repeat" description="Filamin" evidence="3">
    <location>
        <begin position="162"/>
        <end position="189"/>
    </location>
</feature>
<evidence type="ECO:0000256" key="2">
    <source>
        <dbReference type="ARBA" id="ARBA00022737"/>
    </source>
</evidence>
<dbReference type="PANTHER" id="PTHR38537">
    <property type="entry name" value="JITTERBUG, ISOFORM N"/>
    <property type="match status" value="1"/>
</dbReference>
<accession>A0A915CNM7</accession>
<feature type="repeat" description="Filamin" evidence="3">
    <location>
        <begin position="1153"/>
        <end position="1201"/>
    </location>
</feature>
<feature type="region of interest" description="Disordered" evidence="4">
    <location>
        <begin position="68"/>
        <end position="115"/>
    </location>
</feature>
<feature type="repeat" description="Filamin" evidence="3">
    <location>
        <begin position="513"/>
        <end position="582"/>
    </location>
</feature>
<dbReference type="Pfam" id="PF00630">
    <property type="entry name" value="Filamin"/>
    <property type="match status" value="8"/>
</dbReference>
<dbReference type="Proteomes" id="UP000887574">
    <property type="component" value="Unplaced"/>
</dbReference>
<evidence type="ECO:0000256" key="3">
    <source>
        <dbReference type="PROSITE-ProRule" id="PRU00087"/>
    </source>
</evidence>